<proteinExistence type="predicted"/>
<dbReference type="AlphaFoldDB" id="A0A6J4IHS2"/>
<sequence>RTFQTLVQATGRALDAVSEEDAQGFFTHCGYGVSREQPL</sequence>
<organism evidence="1">
    <name type="scientific">uncultured Chloroflexia bacterium</name>
    <dbReference type="NCBI Taxonomy" id="1672391"/>
    <lineage>
        <taxon>Bacteria</taxon>
        <taxon>Bacillati</taxon>
        <taxon>Chloroflexota</taxon>
        <taxon>Chloroflexia</taxon>
        <taxon>environmental samples</taxon>
    </lineage>
</organism>
<feature type="non-terminal residue" evidence="1">
    <location>
        <position position="1"/>
    </location>
</feature>
<dbReference type="EMBL" id="CADCTR010000585">
    <property type="protein sequence ID" value="CAA9250403.1"/>
    <property type="molecule type" value="Genomic_DNA"/>
</dbReference>
<accession>A0A6J4IHS2</accession>
<protein>
    <submittedName>
        <fullName evidence="1">Uncharacterized protein</fullName>
    </submittedName>
</protein>
<name>A0A6J4IHS2_9CHLR</name>
<gene>
    <name evidence="1" type="ORF">AVDCRST_MAG93-1726</name>
</gene>
<evidence type="ECO:0000313" key="1">
    <source>
        <dbReference type="EMBL" id="CAA9250403.1"/>
    </source>
</evidence>
<reference evidence="1" key="1">
    <citation type="submission" date="2020-02" db="EMBL/GenBank/DDBJ databases">
        <authorList>
            <person name="Meier V. D."/>
        </authorList>
    </citation>
    <scope>NUCLEOTIDE SEQUENCE</scope>
    <source>
        <strain evidence="1">AVDCRST_MAG93</strain>
    </source>
</reference>